<comment type="subcellular location">
    <subcellularLocation>
        <location evidence="1">Membrane</location>
        <topology evidence="1">Multi-pass membrane protein</topology>
    </subcellularLocation>
</comment>
<organism evidence="7 8">
    <name type="scientific">Candidatus Dormiibacter inghamiae</name>
    <dbReference type="NCBI Taxonomy" id="3127013"/>
    <lineage>
        <taxon>Bacteria</taxon>
        <taxon>Bacillati</taxon>
        <taxon>Candidatus Dormiibacterota</taxon>
        <taxon>Candidatus Dormibacteria</taxon>
        <taxon>Candidatus Dormibacterales</taxon>
        <taxon>Candidatus Dormibacteraceae</taxon>
        <taxon>Candidatus Dormiibacter</taxon>
    </lineage>
</organism>
<feature type="transmembrane region" description="Helical" evidence="6">
    <location>
        <begin position="493"/>
        <end position="514"/>
    </location>
</feature>
<dbReference type="Gene3D" id="1.20.1740.10">
    <property type="entry name" value="Amino acid/polyamine transporter I"/>
    <property type="match status" value="1"/>
</dbReference>
<gene>
    <name evidence="7" type="ORF">JF888_07030</name>
</gene>
<sequence length="544" mass="57496">MRREIGPIGILFTSVGIVIGSGWLFGALKGAEIAGPAALLSWLIGAIAILILGLNLAELGGMYAVAGGLVRFPHFAFGSMVGFASGWFFFLATVTVAPIETEAALTYASNFIPGLLQPGSSGNLTLLGLGVAAIVMFLFTILNVAGVRWMSEVNKYAVWWKIAIPLLTVIVLVVVSFHPGNFTAGGGFIPLGVQGIFIAVSTGGIVFAYTGFEGAVSFGAESRNPGRDIPLAVIGSMAIGFIIYIGLQIAFIAALQPSALSKGWSALQFKGSTLGPFAALAETLGLSWLAILLYIDAVVSPGGTGLLSLAAAARTIFALARNRYIPDFFAGLTTRGVPLTAIVLSFVLGLFVFLPFPGWGGLVGFISSAAVITYALVPLSVGALRLQEPDRPRPFRLPAASVLAPLGFIVANELILFASFAVVWKLIVAILIGFALLAISLATTPRDRRPSLDWDGARWLWPWLIGLLLISFLSSFDLKKAEVLFGVKVPLGWLGFGVDMAVMAIFAAVIYYLAMRVRLAPERATTYVRELTAEEAELPKTPAA</sequence>
<feature type="transmembrane region" description="Helical" evidence="6">
    <location>
        <begin position="456"/>
        <end position="473"/>
    </location>
</feature>
<feature type="transmembrane region" description="Helical" evidence="6">
    <location>
        <begin position="397"/>
        <end position="420"/>
    </location>
</feature>
<dbReference type="EMBL" id="JAEKNQ010000028">
    <property type="protein sequence ID" value="MBJ7602930.1"/>
    <property type="molecule type" value="Genomic_DNA"/>
</dbReference>
<dbReference type="PANTHER" id="PTHR47547:SF1">
    <property type="entry name" value="ASPARTATE-PROTON SYMPORTER"/>
    <property type="match status" value="1"/>
</dbReference>
<keyword evidence="5 6" id="KW-0472">Membrane</keyword>
<feature type="transmembrane region" description="Helical" evidence="6">
    <location>
        <begin position="124"/>
        <end position="146"/>
    </location>
</feature>
<keyword evidence="2" id="KW-0813">Transport</keyword>
<evidence type="ECO:0000256" key="3">
    <source>
        <dbReference type="ARBA" id="ARBA00022692"/>
    </source>
</evidence>
<evidence type="ECO:0000256" key="4">
    <source>
        <dbReference type="ARBA" id="ARBA00022989"/>
    </source>
</evidence>
<feature type="transmembrane region" description="Helical" evidence="6">
    <location>
        <begin position="332"/>
        <end position="356"/>
    </location>
</feature>
<proteinExistence type="predicted"/>
<feature type="transmembrane region" description="Helical" evidence="6">
    <location>
        <begin position="158"/>
        <end position="177"/>
    </location>
</feature>
<keyword evidence="4 6" id="KW-1133">Transmembrane helix</keyword>
<name>A0A934N6U8_9BACT</name>
<dbReference type="InterPro" id="IPR004840">
    <property type="entry name" value="Amino_acid_permease_CS"/>
</dbReference>
<evidence type="ECO:0000256" key="5">
    <source>
        <dbReference type="ARBA" id="ARBA00023136"/>
    </source>
</evidence>
<keyword evidence="3 6" id="KW-0812">Transmembrane</keyword>
<dbReference type="Proteomes" id="UP000620075">
    <property type="component" value="Unassembled WGS sequence"/>
</dbReference>
<evidence type="ECO:0000256" key="1">
    <source>
        <dbReference type="ARBA" id="ARBA00004141"/>
    </source>
</evidence>
<evidence type="ECO:0000256" key="2">
    <source>
        <dbReference type="ARBA" id="ARBA00022448"/>
    </source>
</evidence>
<dbReference type="PIRSF" id="PIRSF006060">
    <property type="entry name" value="AA_transporter"/>
    <property type="match status" value="1"/>
</dbReference>
<feature type="transmembrane region" description="Helical" evidence="6">
    <location>
        <begin position="426"/>
        <end position="444"/>
    </location>
</feature>
<dbReference type="GO" id="GO:0016020">
    <property type="term" value="C:membrane"/>
    <property type="evidence" value="ECO:0007669"/>
    <property type="project" value="UniProtKB-SubCell"/>
</dbReference>
<dbReference type="GO" id="GO:0006865">
    <property type="term" value="P:amino acid transport"/>
    <property type="evidence" value="ECO:0007669"/>
    <property type="project" value="InterPro"/>
</dbReference>
<feature type="transmembrane region" description="Helical" evidence="6">
    <location>
        <begin position="6"/>
        <end position="25"/>
    </location>
</feature>
<protein>
    <submittedName>
        <fullName evidence="7">APC family permease</fullName>
    </submittedName>
</protein>
<feature type="transmembrane region" description="Helical" evidence="6">
    <location>
        <begin position="189"/>
        <end position="209"/>
    </location>
</feature>
<evidence type="ECO:0000313" key="8">
    <source>
        <dbReference type="Proteomes" id="UP000620075"/>
    </source>
</evidence>
<feature type="transmembrane region" description="Helical" evidence="6">
    <location>
        <begin position="362"/>
        <end position="385"/>
    </location>
</feature>
<reference evidence="7 8" key="1">
    <citation type="submission" date="2020-10" db="EMBL/GenBank/DDBJ databases">
        <title>Ca. Dormibacterota MAGs.</title>
        <authorList>
            <person name="Montgomery K."/>
        </authorList>
    </citation>
    <scope>NUCLEOTIDE SEQUENCE [LARGE SCALE GENOMIC DNA]</scope>
    <source>
        <strain evidence="7">SC8811_S16_3</strain>
    </source>
</reference>
<accession>A0A934N6U8</accession>
<evidence type="ECO:0000313" key="7">
    <source>
        <dbReference type="EMBL" id="MBJ7602930.1"/>
    </source>
</evidence>
<dbReference type="InterPro" id="IPR052962">
    <property type="entry name" value="AA_Transporter_AGT"/>
</dbReference>
<dbReference type="InterPro" id="IPR002293">
    <property type="entry name" value="AA/rel_permease1"/>
</dbReference>
<feature type="transmembrane region" description="Helical" evidence="6">
    <location>
        <begin position="77"/>
        <end position="99"/>
    </location>
</feature>
<dbReference type="Pfam" id="PF13520">
    <property type="entry name" value="AA_permease_2"/>
    <property type="match status" value="1"/>
</dbReference>
<dbReference type="GO" id="GO:0022857">
    <property type="term" value="F:transmembrane transporter activity"/>
    <property type="evidence" value="ECO:0007669"/>
    <property type="project" value="InterPro"/>
</dbReference>
<dbReference type="AlphaFoldDB" id="A0A934N6U8"/>
<feature type="transmembrane region" description="Helical" evidence="6">
    <location>
        <begin position="37"/>
        <end position="57"/>
    </location>
</feature>
<feature type="transmembrane region" description="Helical" evidence="6">
    <location>
        <begin position="229"/>
        <end position="253"/>
    </location>
</feature>
<dbReference type="PANTHER" id="PTHR47547">
    <property type="match status" value="1"/>
</dbReference>
<comment type="caution">
    <text evidence="7">The sequence shown here is derived from an EMBL/GenBank/DDBJ whole genome shotgun (WGS) entry which is preliminary data.</text>
</comment>
<evidence type="ECO:0000256" key="6">
    <source>
        <dbReference type="SAM" id="Phobius"/>
    </source>
</evidence>
<dbReference type="PROSITE" id="PS00218">
    <property type="entry name" value="AMINO_ACID_PERMEASE_1"/>
    <property type="match status" value="1"/>
</dbReference>